<dbReference type="AlphaFoldDB" id="A0A0E9VCL2"/>
<protein>
    <submittedName>
        <fullName evidence="1">Uncharacterized protein</fullName>
    </submittedName>
</protein>
<reference evidence="1" key="1">
    <citation type="submission" date="2014-11" db="EMBL/GenBank/DDBJ databases">
        <authorList>
            <person name="Amaro Gonzalez C."/>
        </authorList>
    </citation>
    <scope>NUCLEOTIDE SEQUENCE</scope>
</reference>
<accession>A0A0E9VCL2</accession>
<sequence length="31" mass="3518">MLECSFASLFTSLLSFSRGTWAVQKYTCPRS</sequence>
<proteinExistence type="predicted"/>
<name>A0A0E9VCL2_ANGAN</name>
<organism evidence="1">
    <name type="scientific">Anguilla anguilla</name>
    <name type="common">European freshwater eel</name>
    <name type="synonym">Muraena anguilla</name>
    <dbReference type="NCBI Taxonomy" id="7936"/>
    <lineage>
        <taxon>Eukaryota</taxon>
        <taxon>Metazoa</taxon>
        <taxon>Chordata</taxon>
        <taxon>Craniata</taxon>
        <taxon>Vertebrata</taxon>
        <taxon>Euteleostomi</taxon>
        <taxon>Actinopterygii</taxon>
        <taxon>Neopterygii</taxon>
        <taxon>Teleostei</taxon>
        <taxon>Anguilliformes</taxon>
        <taxon>Anguillidae</taxon>
        <taxon>Anguilla</taxon>
    </lineage>
</organism>
<evidence type="ECO:0000313" key="1">
    <source>
        <dbReference type="EMBL" id="JAH75731.1"/>
    </source>
</evidence>
<dbReference type="EMBL" id="GBXM01032846">
    <property type="protein sequence ID" value="JAH75731.1"/>
    <property type="molecule type" value="Transcribed_RNA"/>
</dbReference>
<reference evidence="1" key="2">
    <citation type="journal article" date="2015" name="Fish Shellfish Immunol.">
        <title>Early steps in the European eel (Anguilla anguilla)-Vibrio vulnificus interaction in the gills: Role of the RtxA13 toxin.</title>
        <authorList>
            <person name="Callol A."/>
            <person name="Pajuelo D."/>
            <person name="Ebbesson L."/>
            <person name="Teles M."/>
            <person name="MacKenzie S."/>
            <person name="Amaro C."/>
        </authorList>
    </citation>
    <scope>NUCLEOTIDE SEQUENCE</scope>
</reference>